<gene>
    <name evidence="1" type="ORF">LCGC14_3164170</name>
</gene>
<comment type="caution">
    <text evidence="1">The sequence shown here is derived from an EMBL/GenBank/DDBJ whole genome shotgun (WGS) entry which is preliminary data.</text>
</comment>
<accession>A0A0F8YDQ4</accession>
<proteinExistence type="predicted"/>
<dbReference type="AlphaFoldDB" id="A0A0F8YDQ4"/>
<reference evidence="1" key="1">
    <citation type="journal article" date="2015" name="Nature">
        <title>Complex archaea that bridge the gap between prokaryotes and eukaryotes.</title>
        <authorList>
            <person name="Spang A."/>
            <person name="Saw J.H."/>
            <person name="Jorgensen S.L."/>
            <person name="Zaremba-Niedzwiedzka K."/>
            <person name="Martijn J."/>
            <person name="Lind A.E."/>
            <person name="van Eijk R."/>
            <person name="Schleper C."/>
            <person name="Guy L."/>
            <person name="Ettema T.J."/>
        </authorList>
    </citation>
    <scope>NUCLEOTIDE SEQUENCE</scope>
</reference>
<protein>
    <submittedName>
        <fullName evidence="1">Uncharacterized protein</fullName>
    </submittedName>
</protein>
<evidence type="ECO:0000313" key="1">
    <source>
        <dbReference type="EMBL" id="KKK46241.1"/>
    </source>
</evidence>
<organism evidence="1">
    <name type="scientific">marine sediment metagenome</name>
    <dbReference type="NCBI Taxonomy" id="412755"/>
    <lineage>
        <taxon>unclassified sequences</taxon>
        <taxon>metagenomes</taxon>
        <taxon>ecological metagenomes</taxon>
    </lineage>
</organism>
<dbReference type="EMBL" id="LAZR01070023">
    <property type="protein sequence ID" value="KKK46241.1"/>
    <property type="molecule type" value="Genomic_DNA"/>
</dbReference>
<feature type="non-terminal residue" evidence="1">
    <location>
        <position position="1"/>
    </location>
</feature>
<name>A0A0F8YDQ4_9ZZZZ</name>
<sequence length="33" mass="3473">LGAGSAAERMANGIDKIEKNTRPLRNADGISFV</sequence>